<dbReference type="Pfam" id="PF13732">
    <property type="entry name" value="DrrA1-3_C"/>
    <property type="match status" value="1"/>
</dbReference>
<keyword evidence="3" id="KW-0547">Nucleotide-binding</keyword>
<feature type="domain" description="ABC transporter" evidence="5">
    <location>
        <begin position="2"/>
        <end position="229"/>
    </location>
</feature>
<dbReference type="SUPFAM" id="SSF52540">
    <property type="entry name" value="P-loop containing nucleoside triphosphate hydrolases"/>
    <property type="match status" value="1"/>
</dbReference>
<dbReference type="InterPro" id="IPR003439">
    <property type="entry name" value="ABC_transporter-like_ATP-bd"/>
</dbReference>
<evidence type="ECO:0000313" key="6">
    <source>
        <dbReference type="EMBL" id="REF38157.1"/>
    </source>
</evidence>
<evidence type="ECO:0000256" key="3">
    <source>
        <dbReference type="ARBA" id="ARBA00022741"/>
    </source>
</evidence>
<dbReference type="AlphaFoldDB" id="A0A3D9V9G2"/>
<comment type="caution">
    <text evidence="6">The sequence shown here is derived from an EMBL/GenBank/DDBJ whole genome shotgun (WGS) entry which is preliminary data.</text>
</comment>
<dbReference type="InterPro" id="IPR017871">
    <property type="entry name" value="ABC_transporter-like_CS"/>
</dbReference>
<dbReference type="PROSITE" id="PS00211">
    <property type="entry name" value="ABC_TRANSPORTER_1"/>
    <property type="match status" value="1"/>
</dbReference>
<dbReference type="GO" id="GO:0005524">
    <property type="term" value="F:ATP binding"/>
    <property type="evidence" value="ECO:0007669"/>
    <property type="project" value="UniProtKB-KW"/>
</dbReference>
<dbReference type="EMBL" id="QTUC01000001">
    <property type="protein sequence ID" value="REF38157.1"/>
    <property type="molecule type" value="Genomic_DNA"/>
</dbReference>
<evidence type="ECO:0000259" key="5">
    <source>
        <dbReference type="PROSITE" id="PS50893"/>
    </source>
</evidence>
<evidence type="ECO:0000256" key="1">
    <source>
        <dbReference type="ARBA" id="ARBA00005417"/>
    </source>
</evidence>
<dbReference type="PANTHER" id="PTHR43335">
    <property type="entry name" value="ABC TRANSPORTER, ATP-BINDING PROTEIN"/>
    <property type="match status" value="1"/>
</dbReference>
<dbReference type="InterPro" id="IPR025302">
    <property type="entry name" value="DrrA1/2-like_C"/>
</dbReference>
<keyword evidence="2" id="KW-0813">Transport</keyword>
<evidence type="ECO:0000256" key="4">
    <source>
        <dbReference type="ARBA" id="ARBA00022840"/>
    </source>
</evidence>
<dbReference type="PANTHER" id="PTHR43335:SF4">
    <property type="entry name" value="ABC TRANSPORTER, ATP-BINDING PROTEIN"/>
    <property type="match status" value="1"/>
</dbReference>
<dbReference type="Pfam" id="PF00005">
    <property type="entry name" value="ABC_tran"/>
    <property type="match status" value="1"/>
</dbReference>
<dbReference type="GO" id="GO:0016887">
    <property type="term" value="F:ATP hydrolysis activity"/>
    <property type="evidence" value="ECO:0007669"/>
    <property type="project" value="InterPro"/>
</dbReference>
<dbReference type="SMART" id="SM00382">
    <property type="entry name" value="AAA"/>
    <property type="match status" value="1"/>
</dbReference>
<dbReference type="InterPro" id="IPR003593">
    <property type="entry name" value="AAA+_ATPase"/>
</dbReference>
<dbReference type="PROSITE" id="PS50893">
    <property type="entry name" value="ABC_TRANSPORTER_2"/>
    <property type="match status" value="1"/>
</dbReference>
<reference evidence="6 7" key="1">
    <citation type="submission" date="2018-08" db="EMBL/GenBank/DDBJ databases">
        <title>Sequencing the genomes of 1000 actinobacteria strains.</title>
        <authorList>
            <person name="Klenk H.-P."/>
        </authorList>
    </citation>
    <scope>NUCLEOTIDE SEQUENCE [LARGE SCALE GENOMIC DNA]</scope>
    <source>
        <strain evidence="6 7">DSM 22891</strain>
    </source>
</reference>
<protein>
    <submittedName>
        <fullName evidence="6">ABC-2 type transport system ATP-binding protein</fullName>
    </submittedName>
</protein>
<sequence>MLELRGVTKRYGDRVAVDNLSMSVRPGQMFGFVGTNGAGKTTTMRILMGVLQQDAGVVLWEGRPAGPADRRRFGYMPEERGLYPKMRVKDQLVYLARLRGVPAAEAAASADRLLAEFGLAERARDRVDELSLGNQQRVQLAAALVHDPTFLVLDEPFSGLDPVGVDALAHSLQERVRRGVGVLFSSHQLDLVERLCDAVGIIRAGKIIASGSVEDLRSRGRPRTYRVVVGARPGWAAGLTGVRVVRDETENGDVARLDGAGALRSGDPWTTVTILELADGVDDQLVLDAARTAGPVREFRRVTPTLTELFREAVSQPSSPATVTPSEVHA</sequence>
<keyword evidence="4 6" id="KW-0067">ATP-binding</keyword>
<accession>A0A3D9V9G2</accession>
<name>A0A3D9V9G2_THECX</name>
<evidence type="ECO:0000313" key="7">
    <source>
        <dbReference type="Proteomes" id="UP000256485"/>
    </source>
</evidence>
<dbReference type="InterPro" id="IPR027417">
    <property type="entry name" value="P-loop_NTPase"/>
</dbReference>
<gene>
    <name evidence="6" type="ORF">DFJ64_3628</name>
</gene>
<keyword evidence="7" id="KW-1185">Reference proteome</keyword>
<dbReference type="Gene3D" id="3.40.50.300">
    <property type="entry name" value="P-loop containing nucleotide triphosphate hydrolases"/>
    <property type="match status" value="1"/>
</dbReference>
<evidence type="ECO:0000256" key="2">
    <source>
        <dbReference type="ARBA" id="ARBA00022448"/>
    </source>
</evidence>
<comment type="similarity">
    <text evidence="1">Belongs to the ABC transporter superfamily.</text>
</comment>
<proteinExistence type="inferred from homology"/>
<organism evidence="6 7">
    <name type="scientific">Thermasporomyces composti</name>
    <dbReference type="NCBI Taxonomy" id="696763"/>
    <lineage>
        <taxon>Bacteria</taxon>
        <taxon>Bacillati</taxon>
        <taxon>Actinomycetota</taxon>
        <taxon>Actinomycetes</taxon>
        <taxon>Propionibacteriales</taxon>
        <taxon>Nocardioidaceae</taxon>
        <taxon>Thermasporomyces</taxon>
    </lineage>
</organism>
<dbReference type="Proteomes" id="UP000256485">
    <property type="component" value="Unassembled WGS sequence"/>
</dbReference>